<dbReference type="RefSeq" id="WP_111479198.1">
    <property type="nucleotide sequence ID" value="NZ_QHKM01000005.1"/>
</dbReference>
<dbReference type="Proteomes" id="UP000248553">
    <property type="component" value="Unassembled WGS sequence"/>
</dbReference>
<protein>
    <submittedName>
        <fullName evidence="2">Uncharacterized protein</fullName>
    </submittedName>
</protein>
<dbReference type="OrthoDB" id="1352523at2"/>
<dbReference type="AlphaFoldDB" id="A0A328BDC6"/>
<keyword evidence="1" id="KW-1133">Transmembrane helix</keyword>
<dbReference type="EMBL" id="QHKM01000005">
    <property type="protein sequence ID" value="RAK65113.1"/>
    <property type="molecule type" value="Genomic_DNA"/>
</dbReference>
<reference evidence="3" key="1">
    <citation type="submission" date="2018-05" db="EMBL/GenBank/DDBJ databases">
        <authorList>
            <person name="Nie L."/>
        </authorList>
    </citation>
    <scope>NUCLEOTIDE SEQUENCE [LARGE SCALE GENOMIC DNA]</scope>
    <source>
        <strain evidence="3">NL</strain>
    </source>
</reference>
<feature type="transmembrane region" description="Helical" evidence="1">
    <location>
        <begin position="12"/>
        <end position="31"/>
    </location>
</feature>
<keyword evidence="1" id="KW-0812">Transmembrane</keyword>
<feature type="transmembrane region" description="Helical" evidence="1">
    <location>
        <begin position="37"/>
        <end position="59"/>
    </location>
</feature>
<evidence type="ECO:0000256" key="1">
    <source>
        <dbReference type="SAM" id="Phobius"/>
    </source>
</evidence>
<sequence length="151" mass="17075">MKRKLREWLRRYLPAEILSLLATLAGAWLALGLTHSRVTAALAGTWAGNVLYFGTILLTDMHRARQQRRAAGRGYDWATFGRNVRALLVEFGVAELADSLVIRPALMYYLPLWLGHFAGGVLLAKLLADVTFYIPAILSYELSKKRLRDFR</sequence>
<keyword evidence="3" id="KW-1185">Reference proteome</keyword>
<comment type="caution">
    <text evidence="2">The sequence shown here is derived from an EMBL/GenBank/DDBJ whole genome shotgun (WGS) entry which is preliminary data.</text>
</comment>
<evidence type="ECO:0000313" key="3">
    <source>
        <dbReference type="Proteomes" id="UP000248553"/>
    </source>
</evidence>
<proteinExistence type="predicted"/>
<name>A0A328BDC6_9BACT</name>
<feature type="transmembrane region" description="Helical" evidence="1">
    <location>
        <begin position="116"/>
        <end position="138"/>
    </location>
</feature>
<organism evidence="2 3">
    <name type="scientific">Hymenobacter edaphi</name>
    <dbReference type="NCBI Taxonomy" id="2211146"/>
    <lineage>
        <taxon>Bacteria</taxon>
        <taxon>Pseudomonadati</taxon>
        <taxon>Bacteroidota</taxon>
        <taxon>Cytophagia</taxon>
        <taxon>Cytophagales</taxon>
        <taxon>Hymenobacteraceae</taxon>
        <taxon>Hymenobacter</taxon>
    </lineage>
</organism>
<accession>A0A328BDC6</accession>
<evidence type="ECO:0000313" key="2">
    <source>
        <dbReference type="EMBL" id="RAK65113.1"/>
    </source>
</evidence>
<keyword evidence="1" id="KW-0472">Membrane</keyword>
<gene>
    <name evidence="2" type="ORF">DLM85_16355</name>
</gene>